<protein>
    <submittedName>
        <fullName evidence="2">Uncharacterized protein</fullName>
    </submittedName>
</protein>
<feature type="transmembrane region" description="Helical" evidence="1">
    <location>
        <begin position="89"/>
        <end position="108"/>
    </location>
</feature>
<feature type="transmembrane region" description="Helical" evidence="1">
    <location>
        <begin position="182"/>
        <end position="202"/>
    </location>
</feature>
<reference evidence="2 3" key="1">
    <citation type="submission" date="2019-01" db="EMBL/GenBank/DDBJ databases">
        <authorList>
            <person name="Chen W.-M."/>
        </authorList>
    </citation>
    <scope>NUCLEOTIDE SEQUENCE [LARGE SCALE GENOMIC DNA]</scope>
    <source>
        <strain evidence="2 3">YBJ-36</strain>
    </source>
</reference>
<comment type="caution">
    <text evidence="2">The sequence shown here is derived from an EMBL/GenBank/DDBJ whole genome shotgun (WGS) entry which is preliminary data.</text>
</comment>
<keyword evidence="3" id="KW-1185">Reference proteome</keyword>
<accession>A0A3S2XZV1</accession>
<feature type="transmembrane region" description="Helical" evidence="1">
    <location>
        <begin position="114"/>
        <end position="135"/>
    </location>
</feature>
<sequence>MEIFVRYVSPLSVLLPIIAGLVYYKYLGTAQKIIFYYVLYSAFSNGTNIYMVRVLHKTSVIPFAVGSIGWVALISSFYAVVFKGNLSRAIYIITFLFSVFAVTNVLYIQTHHQFNTYTVTLNAIIVLVYAMIYVYRQNAVDIDASWGSNSLNWINTGFLLYYSTALMMYITFALITYEIANITFAIHNTALITMYVLFVIGFKKCKA</sequence>
<dbReference type="RefSeq" id="WP_127706127.1">
    <property type="nucleotide sequence ID" value="NZ_SACK01000006.1"/>
</dbReference>
<feature type="transmembrane region" description="Helical" evidence="1">
    <location>
        <begin position="156"/>
        <end position="176"/>
    </location>
</feature>
<feature type="transmembrane region" description="Helical" evidence="1">
    <location>
        <begin position="6"/>
        <end position="27"/>
    </location>
</feature>
<proteinExistence type="predicted"/>
<dbReference type="AlphaFoldDB" id="A0A3S2XZV1"/>
<feature type="transmembrane region" description="Helical" evidence="1">
    <location>
        <begin position="61"/>
        <end position="82"/>
    </location>
</feature>
<gene>
    <name evidence="2" type="ORF">EOD41_14425</name>
</gene>
<evidence type="ECO:0000256" key="1">
    <source>
        <dbReference type="SAM" id="Phobius"/>
    </source>
</evidence>
<organism evidence="2 3">
    <name type="scientific">Mucilaginibacter limnophilus</name>
    <dbReference type="NCBI Taxonomy" id="1932778"/>
    <lineage>
        <taxon>Bacteria</taxon>
        <taxon>Pseudomonadati</taxon>
        <taxon>Bacteroidota</taxon>
        <taxon>Sphingobacteriia</taxon>
        <taxon>Sphingobacteriales</taxon>
        <taxon>Sphingobacteriaceae</taxon>
        <taxon>Mucilaginibacter</taxon>
    </lineage>
</organism>
<keyword evidence="1" id="KW-0472">Membrane</keyword>
<evidence type="ECO:0000313" key="2">
    <source>
        <dbReference type="EMBL" id="RVU00152.1"/>
    </source>
</evidence>
<name>A0A3S2XZV1_9SPHI</name>
<dbReference type="Proteomes" id="UP000282759">
    <property type="component" value="Unassembled WGS sequence"/>
</dbReference>
<evidence type="ECO:0000313" key="3">
    <source>
        <dbReference type="Proteomes" id="UP000282759"/>
    </source>
</evidence>
<keyword evidence="1" id="KW-0812">Transmembrane</keyword>
<keyword evidence="1" id="KW-1133">Transmembrane helix</keyword>
<dbReference type="OrthoDB" id="651989at2"/>
<feature type="transmembrane region" description="Helical" evidence="1">
    <location>
        <begin position="34"/>
        <end position="55"/>
    </location>
</feature>
<dbReference type="EMBL" id="SACK01000006">
    <property type="protein sequence ID" value="RVU00152.1"/>
    <property type="molecule type" value="Genomic_DNA"/>
</dbReference>